<dbReference type="PRINTS" id="PR00753">
    <property type="entry name" value="ACCSYNTHASE"/>
</dbReference>
<organism evidence="6 7">
    <name type="scientific">Nelumbo nucifera</name>
    <name type="common">Sacred lotus</name>
    <dbReference type="NCBI Taxonomy" id="4432"/>
    <lineage>
        <taxon>Eukaryota</taxon>
        <taxon>Viridiplantae</taxon>
        <taxon>Streptophyta</taxon>
        <taxon>Embryophyta</taxon>
        <taxon>Tracheophyta</taxon>
        <taxon>Spermatophyta</taxon>
        <taxon>Magnoliopsida</taxon>
        <taxon>Proteales</taxon>
        <taxon>Nelumbonaceae</taxon>
        <taxon>Nelumbo</taxon>
    </lineage>
</organism>
<protein>
    <recommendedName>
        <fullName evidence="5">Aminotransferase class I/classII large domain-containing protein</fullName>
    </recommendedName>
</protein>
<gene>
    <name evidence="6" type="ORF">HUJ06_006577</name>
</gene>
<keyword evidence="7" id="KW-1185">Reference proteome</keyword>
<feature type="domain" description="Aminotransferase class I/classII large" evidence="5">
    <location>
        <begin position="13"/>
        <end position="159"/>
    </location>
</feature>
<dbReference type="Gene3D" id="3.40.640.10">
    <property type="entry name" value="Type I PLP-dependent aspartate aminotransferase-like (Major domain)"/>
    <property type="match status" value="1"/>
</dbReference>
<dbReference type="Proteomes" id="UP000607653">
    <property type="component" value="Unassembled WGS sequence"/>
</dbReference>
<dbReference type="InterPro" id="IPR015421">
    <property type="entry name" value="PyrdxlP-dep_Trfase_major"/>
</dbReference>
<dbReference type="InterPro" id="IPR015424">
    <property type="entry name" value="PyrdxlP-dep_Trfase"/>
</dbReference>
<dbReference type="GO" id="GO:0016829">
    <property type="term" value="F:lyase activity"/>
    <property type="evidence" value="ECO:0007669"/>
    <property type="project" value="UniProtKB-KW"/>
</dbReference>
<evidence type="ECO:0000313" key="7">
    <source>
        <dbReference type="Proteomes" id="UP000607653"/>
    </source>
</evidence>
<dbReference type="InterPro" id="IPR050478">
    <property type="entry name" value="Ethylene_sulfur-biosynth"/>
</dbReference>
<keyword evidence="3" id="KW-0663">Pyridoxal phosphate</keyword>
<comment type="cofactor">
    <cofactor evidence="1">
        <name>pyridoxal 5'-phosphate</name>
        <dbReference type="ChEBI" id="CHEBI:597326"/>
    </cofactor>
</comment>
<dbReference type="SUPFAM" id="SSF53383">
    <property type="entry name" value="PLP-dependent transferases"/>
    <property type="match status" value="1"/>
</dbReference>
<dbReference type="PANTHER" id="PTHR43795:SF6">
    <property type="entry name" value="1-AMINOCYCLOPROPANE-1-CARBOXYLATE SYNTHASE 6"/>
    <property type="match status" value="1"/>
</dbReference>
<evidence type="ECO:0000256" key="4">
    <source>
        <dbReference type="ARBA" id="ARBA00023239"/>
    </source>
</evidence>
<dbReference type="GO" id="GO:0030170">
    <property type="term" value="F:pyridoxal phosphate binding"/>
    <property type="evidence" value="ECO:0007669"/>
    <property type="project" value="InterPro"/>
</dbReference>
<name>A0A822YTS5_NELNU</name>
<proteinExistence type="predicted"/>
<comment type="caution">
    <text evidence="6">The sequence shown here is derived from an EMBL/GenBank/DDBJ whole genome shotgun (WGS) entry which is preliminary data.</text>
</comment>
<dbReference type="AlphaFoldDB" id="A0A822YTS5"/>
<evidence type="ECO:0000256" key="1">
    <source>
        <dbReference type="ARBA" id="ARBA00001933"/>
    </source>
</evidence>
<keyword evidence="4" id="KW-0456">Lyase</keyword>
<dbReference type="InterPro" id="IPR004839">
    <property type="entry name" value="Aminotransferase_I/II_large"/>
</dbReference>
<reference evidence="6 7" key="1">
    <citation type="journal article" date="2020" name="Mol. Biol. Evol.">
        <title>Distinct Expression and Methylation Patterns for Genes with Different Fates following a Single Whole-Genome Duplication in Flowering Plants.</title>
        <authorList>
            <person name="Shi T."/>
            <person name="Rahmani R.S."/>
            <person name="Gugger P.F."/>
            <person name="Wang M."/>
            <person name="Li H."/>
            <person name="Zhang Y."/>
            <person name="Li Z."/>
            <person name="Wang Q."/>
            <person name="Van de Peer Y."/>
            <person name="Marchal K."/>
            <person name="Chen J."/>
        </authorList>
    </citation>
    <scope>NUCLEOTIDE SEQUENCE [LARGE SCALE GENOMIC DNA]</scope>
    <source>
        <tissue evidence="6">Leaf</tissue>
    </source>
</reference>
<evidence type="ECO:0000313" key="6">
    <source>
        <dbReference type="EMBL" id="DAD35937.1"/>
    </source>
</evidence>
<evidence type="ECO:0000256" key="3">
    <source>
        <dbReference type="ARBA" id="ARBA00022898"/>
    </source>
</evidence>
<sequence>MCDFNSLWIESGFDRDLRWRTGVQLVPVICNSSNNFNITIGALEEAYKKAQGANIKVKGLIVTNPSNPLGTLILDRDTFKTLVSFIYQKNIHLAADEIYTGTIFSHPTNFISISKIIEEDTECNRDLIHVVYSLSKDVGLPGFMVGIVYSYNDVVVKQWSEDACPALDSSPHKHNT</sequence>
<dbReference type="PANTHER" id="PTHR43795">
    <property type="entry name" value="BIFUNCTIONAL ASPARTATE AMINOTRANSFERASE AND GLUTAMATE/ASPARTATE-PREPHENATE AMINOTRANSFERASE-RELATED"/>
    <property type="match status" value="1"/>
</dbReference>
<keyword evidence="2" id="KW-0949">S-adenosyl-L-methionine</keyword>
<dbReference type="Pfam" id="PF00155">
    <property type="entry name" value="Aminotran_1_2"/>
    <property type="match status" value="1"/>
</dbReference>
<accession>A0A822YTS5</accession>
<evidence type="ECO:0000259" key="5">
    <source>
        <dbReference type="Pfam" id="PF00155"/>
    </source>
</evidence>
<dbReference type="EMBL" id="DUZY01000004">
    <property type="protein sequence ID" value="DAD35937.1"/>
    <property type="molecule type" value="Genomic_DNA"/>
</dbReference>
<evidence type="ECO:0000256" key="2">
    <source>
        <dbReference type="ARBA" id="ARBA00022691"/>
    </source>
</evidence>